<dbReference type="OrthoDB" id="380051at2759"/>
<dbReference type="PANTHER" id="PTHR23417">
    <property type="entry name" value="3-DEOXY-D-MANNO-OCTULOSONIC-ACID TRANSFERASE/TRNA GUANINE-N 7 - -METHYLTRANSFERASE"/>
    <property type="match status" value="1"/>
</dbReference>
<dbReference type="EC" id="2.1.1.33" evidence="2"/>
<evidence type="ECO:0000256" key="2">
    <source>
        <dbReference type="ARBA" id="ARBA00011977"/>
    </source>
</evidence>
<dbReference type="EMBL" id="CDMY01000309">
    <property type="protein sequence ID" value="CEM01754.1"/>
    <property type="molecule type" value="Genomic_DNA"/>
</dbReference>
<keyword evidence="9" id="KW-1185">Reference proteome</keyword>
<protein>
    <recommendedName>
        <fullName evidence="2">tRNA (guanine(46)-N(7))-methyltransferase</fullName>
        <ecNumber evidence="2">2.1.1.33</ecNumber>
    </recommendedName>
</protein>
<evidence type="ECO:0000256" key="4">
    <source>
        <dbReference type="ARBA" id="ARBA00022679"/>
    </source>
</evidence>
<gene>
    <name evidence="8" type="ORF">Vbra_8199</name>
</gene>
<comment type="catalytic activity">
    <reaction evidence="1">
        <text>guanosine(46) in tRNA + S-adenosyl-L-methionine = N(7)-methylguanosine(46) in tRNA + S-adenosyl-L-homocysteine</text>
        <dbReference type="Rhea" id="RHEA:42708"/>
        <dbReference type="Rhea" id="RHEA-COMP:10188"/>
        <dbReference type="Rhea" id="RHEA-COMP:10189"/>
        <dbReference type="ChEBI" id="CHEBI:57856"/>
        <dbReference type="ChEBI" id="CHEBI:59789"/>
        <dbReference type="ChEBI" id="CHEBI:74269"/>
        <dbReference type="ChEBI" id="CHEBI:74480"/>
        <dbReference type="EC" id="2.1.1.33"/>
    </reaction>
</comment>
<evidence type="ECO:0000256" key="3">
    <source>
        <dbReference type="ARBA" id="ARBA00022603"/>
    </source>
</evidence>
<dbReference type="InterPro" id="IPR029063">
    <property type="entry name" value="SAM-dependent_MTases_sf"/>
</dbReference>
<keyword evidence="6" id="KW-0819">tRNA processing</keyword>
<organism evidence="8 9">
    <name type="scientific">Vitrella brassicaformis (strain CCMP3155)</name>
    <dbReference type="NCBI Taxonomy" id="1169540"/>
    <lineage>
        <taxon>Eukaryota</taxon>
        <taxon>Sar</taxon>
        <taxon>Alveolata</taxon>
        <taxon>Colpodellida</taxon>
        <taxon>Vitrellaceae</taxon>
        <taxon>Vitrella</taxon>
    </lineage>
</organism>
<reference evidence="8 9" key="1">
    <citation type="submission" date="2014-11" db="EMBL/GenBank/DDBJ databases">
        <authorList>
            <person name="Zhu J."/>
            <person name="Qi W."/>
            <person name="Song R."/>
        </authorList>
    </citation>
    <scope>NUCLEOTIDE SEQUENCE [LARGE SCALE GENOMIC DNA]</scope>
</reference>
<dbReference type="PANTHER" id="PTHR23417:SF14">
    <property type="entry name" value="PENTACOTRIPEPTIDE-REPEAT REGION OF PRORP DOMAIN-CONTAINING PROTEIN"/>
    <property type="match status" value="1"/>
</dbReference>
<evidence type="ECO:0000313" key="9">
    <source>
        <dbReference type="Proteomes" id="UP000041254"/>
    </source>
</evidence>
<keyword evidence="3" id="KW-0489">Methyltransferase</keyword>
<evidence type="ECO:0000256" key="1">
    <source>
        <dbReference type="ARBA" id="ARBA00000142"/>
    </source>
</evidence>
<dbReference type="PROSITE" id="PS51625">
    <property type="entry name" value="SAM_MT_TRMB"/>
    <property type="match status" value="1"/>
</dbReference>
<feature type="region of interest" description="Disordered" evidence="7">
    <location>
        <begin position="317"/>
        <end position="341"/>
    </location>
</feature>
<keyword evidence="4" id="KW-0808">Transferase</keyword>
<dbReference type="SUPFAM" id="SSF53335">
    <property type="entry name" value="S-adenosyl-L-methionine-dependent methyltransferases"/>
    <property type="match status" value="1"/>
</dbReference>
<evidence type="ECO:0000256" key="6">
    <source>
        <dbReference type="ARBA" id="ARBA00022694"/>
    </source>
</evidence>
<sequence length="481" mass="55668">MSVHSANAFTALQRLFNQQLRQWYLHRAEMTQFYLWDPPGLLFGRDGSGMAPALEQWYFREGEECYLDIGCGDAEFALHHALHNPDQNWIAIDNDYRRVFNALHKCCRAFQVHPDALVRFPNVRILCADAFCLHRLIPEKLVRAAYVNYPSTDKETERTRHPLRTLQSRLIRTKFLKSLAATMMDNAELHIVTDSEFLTYDVLSTIRRQSPPLFYSCLPYPHYATQLDPSYGLPIKGRDTKQFFNANTFRYRDRRIAIHETDRSADEKVREADERIADGDRLQELNLTDEEAAELARLRRVTMWDYTEEELKAKEAAKQKRLKEQEDEAAANRDGTTTDSKEKGFYLPQLIAAPPLPNDSSRILLHQHQFMRYYGSYHDGFAAGPPPSIFDSLKVVRAHEMERVDGAKRDLALPSVEEVAKRLQARIECDIDEEEAMQEEGPKVFYMKFGRLPDVLPNAGLRKAVVSGGHRDVMRRQQIDM</sequence>
<dbReference type="Pfam" id="PF02390">
    <property type="entry name" value="Methyltransf_4"/>
    <property type="match status" value="1"/>
</dbReference>
<dbReference type="InterPro" id="IPR003358">
    <property type="entry name" value="tRNA_(Gua-N-7)_MeTrfase_Trmb"/>
</dbReference>
<dbReference type="Proteomes" id="UP000041254">
    <property type="component" value="Unassembled WGS sequence"/>
</dbReference>
<accession>A0A0G4ETI3</accession>
<name>A0A0G4ETI3_VITBC</name>
<evidence type="ECO:0000313" key="8">
    <source>
        <dbReference type="EMBL" id="CEM01754.1"/>
    </source>
</evidence>
<dbReference type="GO" id="GO:0043527">
    <property type="term" value="C:tRNA methyltransferase complex"/>
    <property type="evidence" value="ECO:0007669"/>
    <property type="project" value="TreeGrafter"/>
</dbReference>
<dbReference type="GO" id="GO:0008176">
    <property type="term" value="F:tRNA (guanine(46)-N7)-methyltransferase activity"/>
    <property type="evidence" value="ECO:0007669"/>
    <property type="project" value="UniProtKB-EC"/>
</dbReference>
<keyword evidence="5" id="KW-0949">S-adenosyl-L-methionine</keyword>
<evidence type="ECO:0000256" key="5">
    <source>
        <dbReference type="ARBA" id="ARBA00022691"/>
    </source>
</evidence>
<dbReference type="AlphaFoldDB" id="A0A0G4ETI3"/>
<evidence type="ECO:0000256" key="7">
    <source>
        <dbReference type="SAM" id="MobiDB-lite"/>
    </source>
</evidence>
<dbReference type="Gene3D" id="3.40.50.150">
    <property type="entry name" value="Vaccinia Virus protein VP39"/>
    <property type="match status" value="1"/>
</dbReference>
<dbReference type="InParanoid" id="A0A0G4ETI3"/>
<dbReference type="VEuPathDB" id="CryptoDB:Vbra_8199"/>
<proteinExistence type="predicted"/>